<sequence>MPGTPAASRTPAGRAPAPSKLPRFQKARPPTIRTMLLPDDYDDLNPNGALPDQPASNEGDGARSVVRDVSPAKKRGPRSETGRPEGSSGTPSRKSIKGNAVENGAPKSKLGQAETAPQKRTSKTPTAAAASAYASPYRQPKEKPKEKPRGPKSETSPLSNTSPRSPVSPGAFSQKSNGTAYDEPERKRNGTENGTAGPESAIKAQVAEALHVLDHLEAHADALGSPSGAYGASEKAFGASEKSFGASEKNFNASGKAINASEKGHGASGRGFGASESVDGVNGVMSSGRAPRGEVRSARRGGAAAAYASRVKKKADEKKQLGARKDHAVQVARGIMRKMYRKNVALEKENRVLKTELYGQKKRAGELDSPRGAMQERDRTIAQLKELIGELQARLRKHEEPSTRGRKHTANPAGDHGESYKKLRADYQRLLTTRIDAVKKRGGANEEVTKMLSDMRERLLQETAERETETALFNARLYETEQQNADWYVEKKLLEQHIMKLEGELLERDQIDQQIEACIGSLFERMQILERTNQELNDMAAHYSQVAEATSPTAAAAAAAPG</sequence>
<organism evidence="3 4">
    <name type="scientific">Klebsormidium nitens</name>
    <name type="common">Green alga</name>
    <name type="synonym">Ulothrix nitens</name>
    <dbReference type="NCBI Taxonomy" id="105231"/>
    <lineage>
        <taxon>Eukaryota</taxon>
        <taxon>Viridiplantae</taxon>
        <taxon>Streptophyta</taxon>
        <taxon>Klebsormidiophyceae</taxon>
        <taxon>Klebsormidiales</taxon>
        <taxon>Klebsormidiaceae</taxon>
        <taxon>Klebsormidium</taxon>
    </lineage>
</organism>
<keyword evidence="1" id="KW-0175">Coiled coil</keyword>
<reference evidence="3 4" key="1">
    <citation type="journal article" date="2014" name="Nat. Commun.">
        <title>Klebsormidium flaccidum genome reveals primary factors for plant terrestrial adaptation.</title>
        <authorList>
            <person name="Hori K."/>
            <person name="Maruyama F."/>
            <person name="Fujisawa T."/>
            <person name="Togashi T."/>
            <person name="Yamamoto N."/>
            <person name="Seo M."/>
            <person name="Sato S."/>
            <person name="Yamada T."/>
            <person name="Mori H."/>
            <person name="Tajima N."/>
            <person name="Moriyama T."/>
            <person name="Ikeuchi M."/>
            <person name="Watanabe M."/>
            <person name="Wada H."/>
            <person name="Kobayashi K."/>
            <person name="Saito M."/>
            <person name="Masuda T."/>
            <person name="Sasaki-Sekimoto Y."/>
            <person name="Mashiguchi K."/>
            <person name="Awai K."/>
            <person name="Shimojima M."/>
            <person name="Masuda S."/>
            <person name="Iwai M."/>
            <person name="Nobusawa T."/>
            <person name="Narise T."/>
            <person name="Kondo S."/>
            <person name="Saito H."/>
            <person name="Sato R."/>
            <person name="Murakawa M."/>
            <person name="Ihara Y."/>
            <person name="Oshima-Yamada Y."/>
            <person name="Ohtaka K."/>
            <person name="Satoh M."/>
            <person name="Sonobe K."/>
            <person name="Ishii M."/>
            <person name="Ohtani R."/>
            <person name="Kanamori-Sato M."/>
            <person name="Honoki R."/>
            <person name="Miyazaki D."/>
            <person name="Mochizuki H."/>
            <person name="Umetsu J."/>
            <person name="Higashi K."/>
            <person name="Shibata D."/>
            <person name="Kamiya Y."/>
            <person name="Sato N."/>
            <person name="Nakamura Y."/>
            <person name="Tabata S."/>
            <person name="Ida S."/>
            <person name="Kurokawa K."/>
            <person name="Ohta H."/>
        </authorList>
    </citation>
    <scope>NUCLEOTIDE SEQUENCE [LARGE SCALE GENOMIC DNA]</scope>
    <source>
        <strain evidence="3 4">NIES-2285</strain>
    </source>
</reference>
<feature type="region of interest" description="Disordered" evidence="2">
    <location>
        <begin position="395"/>
        <end position="418"/>
    </location>
</feature>
<feature type="region of interest" description="Disordered" evidence="2">
    <location>
        <begin position="1"/>
        <end position="203"/>
    </location>
</feature>
<feature type="compositionally biased region" description="Low complexity" evidence="2">
    <location>
        <begin position="124"/>
        <end position="138"/>
    </location>
</feature>
<evidence type="ECO:0000313" key="3">
    <source>
        <dbReference type="EMBL" id="GAQ85322.1"/>
    </source>
</evidence>
<accession>A0A1Y1I5U1</accession>
<name>A0A1Y1I5U1_KLENI</name>
<keyword evidence="4" id="KW-1185">Reference proteome</keyword>
<dbReference type="Proteomes" id="UP000054558">
    <property type="component" value="Unassembled WGS sequence"/>
</dbReference>
<feature type="coiled-coil region" evidence="1">
    <location>
        <begin position="336"/>
        <end position="394"/>
    </location>
</feature>
<dbReference type="OrthoDB" id="535555at2759"/>
<feature type="compositionally biased region" description="Basic and acidic residues" evidence="2">
    <location>
        <begin position="139"/>
        <end position="152"/>
    </location>
</feature>
<feature type="compositionally biased region" description="Polar residues" evidence="2">
    <location>
        <begin position="153"/>
        <end position="179"/>
    </location>
</feature>
<evidence type="ECO:0000313" key="4">
    <source>
        <dbReference type="Proteomes" id="UP000054558"/>
    </source>
</evidence>
<proteinExistence type="predicted"/>
<evidence type="ECO:0000256" key="2">
    <source>
        <dbReference type="SAM" id="MobiDB-lite"/>
    </source>
</evidence>
<evidence type="ECO:0000256" key="1">
    <source>
        <dbReference type="SAM" id="Coils"/>
    </source>
</evidence>
<protein>
    <submittedName>
        <fullName evidence="3">Uncharacterized protein</fullName>
    </submittedName>
</protein>
<gene>
    <name evidence="3" type="ORF">KFL_002290130</name>
</gene>
<dbReference type="EMBL" id="DF237178">
    <property type="protein sequence ID" value="GAQ85322.1"/>
    <property type="molecule type" value="Genomic_DNA"/>
</dbReference>
<dbReference type="AlphaFoldDB" id="A0A1Y1I5U1"/>